<keyword evidence="2" id="KW-1185">Reference proteome</keyword>
<proteinExistence type="predicted"/>
<sequence>MVDIYNAKLSDILPSSIKEDKKMRALAAAIIREMQDISSDMKLVLMFSRIDELDSEVVDILAHQLHVDFYDSTLSLESRRELVKTAIGAHRYKGTPWAIEQVASIVFKNSSVREWFEYGGEPHHFRIETEQLVFAPGDLAKFRRLLEGVKRKSSWLDDIVFKIIASTIRVDISSKRFIVDYFVCNTFYPNEIVVKAPSMPVFVAPGMPMFTATEG</sequence>
<dbReference type="RefSeq" id="WP_106839894.1">
    <property type="nucleotide sequence ID" value="NZ_JBCNIW010000053.1"/>
</dbReference>
<dbReference type="AlphaFoldDB" id="A0A2P7V3T2"/>
<gene>
    <name evidence="1" type="ORF">C7R93_16780</name>
</gene>
<name>A0A2P7V3T2_9BACL</name>
<protein>
    <submittedName>
        <fullName evidence="1">Phage tail protein I</fullName>
    </submittedName>
</protein>
<dbReference type="InterPro" id="IPR006521">
    <property type="entry name" value="Tail_protein_I"/>
</dbReference>
<dbReference type="OrthoDB" id="90759at2"/>
<dbReference type="EMBL" id="PXZM01000026">
    <property type="protein sequence ID" value="PSJ93837.1"/>
    <property type="molecule type" value="Genomic_DNA"/>
</dbReference>
<dbReference type="Pfam" id="PF09684">
    <property type="entry name" value="Tail_P2_I"/>
    <property type="match status" value="1"/>
</dbReference>
<evidence type="ECO:0000313" key="2">
    <source>
        <dbReference type="Proteomes" id="UP000240419"/>
    </source>
</evidence>
<comment type="caution">
    <text evidence="1">The sequence shown here is derived from an EMBL/GenBank/DDBJ whole genome shotgun (WGS) entry which is preliminary data.</text>
</comment>
<reference evidence="1 2" key="1">
    <citation type="submission" date="2018-03" db="EMBL/GenBank/DDBJ databases">
        <title>Brevisbacillus phylogenomics.</title>
        <authorList>
            <person name="Dunlap C."/>
        </authorList>
    </citation>
    <scope>NUCLEOTIDE SEQUENCE [LARGE SCALE GENOMIC DNA]</scope>
    <source>
        <strain evidence="1 2">NRRL NRS-1210</strain>
    </source>
</reference>
<evidence type="ECO:0000313" key="1">
    <source>
        <dbReference type="EMBL" id="PSJ93837.1"/>
    </source>
</evidence>
<dbReference type="Proteomes" id="UP000240419">
    <property type="component" value="Unassembled WGS sequence"/>
</dbReference>
<organism evidence="1 2">
    <name type="scientific">Brevibacillus fortis</name>
    <dbReference type="NCBI Taxonomy" id="2126352"/>
    <lineage>
        <taxon>Bacteria</taxon>
        <taxon>Bacillati</taxon>
        <taxon>Bacillota</taxon>
        <taxon>Bacilli</taxon>
        <taxon>Bacillales</taxon>
        <taxon>Paenibacillaceae</taxon>
        <taxon>Brevibacillus</taxon>
    </lineage>
</organism>
<accession>A0A2P7V3T2</accession>
<dbReference type="NCBIfam" id="TIGR01634">
    <property type="entry name" value="tail_P2_I"/>
    <property type="match status" value="1"/>
</dbReference>